<dbReference type="SUPFAM" id="SSF49313">
    <property type="entry name" value="Cadherin-like"/>
    <property type="match status" value="4"/>
</dbReference>
<dbReference type="RefSeq" id="WP_367637518.1">
    <property type="nucleotide sequence ID" value="NZ_JBFNQN010000005.1"/>
</dbReference>
<protein>
    <submittedName>
        <fullName evidence="2">Cell wall-binding repeat-containing protein</fullName>
    </submittedName>
</protein>
<evidence type="ECO:0000313" key="2">
    <source>
        <dbReference type="EMBL" id="MEW9264725.1"/>
    </source>
</evidence>
<reference evidence="2 3" key="1">
    <citation type="submission" date="2024-07" db="EMBL/GenBank/DDBJ databases">
        <authorList>
            <person name="Thanompreechachai J."/>
            <person name="Duangmal K."/>
        </authorList>
    </citation>
    <scope>NUCLEOTIDE SEQUENCE [LARGE SCALE GENOMIC DNA]</scope>
    <source>
        <strain evidence="2 3">KCTC 19886</strain>
    </source>
</reference>
<dbReference type="Proteomes" id="UP001555826">
    <property type="component" value="Unassembled WGS sequence"/>
</dbReference>
<evidence type="ECO:0000313" key="3">
    <source>
        <dbReference type="Proteomes" id="UP001555826"/>
    </source>
</evidence>
<dbReference type="InterPro" id="IPR015919">
    <property type="entry name" value="Cadherin-like_sf"/>
</dbReference>
<dbReference type="InterPro" id="IPR051922">
    <property type="entry name" value="Bact_Sporulation_Assoc"/>
</dbReference>
<name>A0ABV3P517_9ACTN</name>
<comment type="caution">
    <text evidence="2">The sequence shown here is derived from an EMBL/GenBank/DDBJ whole genome shotgun (WGS) entry which is preliminary data.</text>
</comment>
<proteinExistence type="predicted"/>
<keyword evidence="1" id="KW-0732">Signal</keyword>
<organism evidence="2 3">
    <name type="scientific">Kineococcus endophyticus</name>
    <dbReference type="NCBI Taxonomy" id="1181883"/>
    <lineage>
        <taxon>Bacteria</taxon>
        <taxon>Bacillati</taxon>
        <taxon>Actinomycetota</taxon>
        <taxon>Actinomycetes</taxon>
        <taxon>Kineosporiales</taxon>
        <taxon>Kineosporiaceae</taxon>
        <taxon>Kineococcus</taxon>
    </lineage>
</organism>
<gene>
    <name evidence="2" type="ORF">AB1207_08195</name>
</gene>
<feature type="chain" id="PRO_5045768708" evidence="1">
    <location>
        <begin position="37"/>
        <end position="736"/>
    </location>
</feature>
<dbReference type="PANTHER" id="PTHR30032:SF4">
    <property type="entry name" value="AMIDASE ENHANCER"/>
    <property type="match status" value="1"/>
</dbReference>
<dbReference type="InterPro" id="IPR013783">
    <property type="entry name" value="Ig-like_fold"/>
</dbReference>
<dbReference type="InterPro" id="IPR007253">
    <property type="entry name" value="Cell_wall-bd_2"/>
</dbReference>
<feature type="signal peptide" evidence="1">
    <location>
        <begin position="1"/>
        <end position="36"/>
    </location>
</feature>
<dbReference type="Gene3D" id="3.40.50.12090">
    <property type="match status" value="2"/>
</dbReference>
<dbReference type="Pfam" id="PF05345">
    <property type="entry name" value="He_PIG"/>
    <property type="match status" value="4"/>
</dbReference>
<dbReference type="Pfam" id="PF04122">
    <property type="entry name" value="CW_binding_2"/>
    <property type="match status" value="3"/>
</dbReference>
<accession>A0ABV3P517</accession>
<sequence>MTTPHRRRAASRVLATALPFALAVPLGLAAAAPASAAETPPRAVLLATRPTITSPAPVSVVLLGAPFSHTFTATGDPAVRWSVRGSLPPGLTLDPVTGVLSGVPTSTVALSLFTVTATNSAGSASQTATIATVLPGTATPPPGAAPVITSAPPVAVVLGTAYRHQFTATGTPAPTWSVGGTLPSGLTLDPVTGVLSGTPSAIGTSVFTVTARNSAGSAAQTATLVVVGSRTAPSITPPPTLVATVGTPFAYEATATGVPVPTWSVEGALPAGVRIDAATGVVTGTPTVPGTSTVTLVATNSAGSDRKPLTVVVAAAGSTPVTDATRTVVGTVGAPLTTTLTASGTPRWAVTAGMLPPGLALDAATGTVGGTPTVAGTSVVTLSATSAAGVTPVEVTFVLFPVQLAATPPAGTARYAGADRVGTAVDVSRKLFPQAGSARAVVLTTSEKYADALAGGRLASANGGPLLLTPSGALSADVAAEVSRVLAPGGTVFVLGGETTLTPQVSASVSALPGGYQVERLAGPDRFATAAAIATEVAELSAGAPGPVYLVNGQNFPDGLAVSALAARTGGVVMLTDGTALPAVTRAYLQAVDPTGARTVPVGGQAEVAAADLPTVAARAAVAQALSGADRYDTARLVAAQFQGGTGVPVVAAGLATGENWPDALVGAAALGALNSPLLLTPRAQLDPAAQTAMAGLNAVSPVSVGLVFGGEPSLSASTMASFAALVPAPVTGTTP</sequence>
<dbReference type="PANTHER" id="PTHR30032">
    <property type="entry name" value="N-ACETYLMURAMOYL-L-ALANINE AMIDASE-RELATED"/>
    <property type="match status" value="1"/>
</dbReference>
<keyword evidence="3" id="KW-1185">Reference proteome</keyword>
<dbReference type="EMBL" id="JBFNQN010000005">
    <property type="protein sequence ID" value="MEW9264725.1"/>
    <property type="molecule type" value="Genomic_DNA"/>
</dbReference>
<evidence type="ECO:0000256" key="1">
    <source>
        <dbReference type="SAM" id="SignalP"/>
    </source>
</evidence>
<dbReference type="Gene3D" id="2.60.40.10">
    <property type="entry name" value="Immunoglobulins"/>
    <property type="match status" value="4"/>
</dbReference>